<dbReference type="Pfam" id="PF01670">
    <property type="entry name" value="Glyco_hydro_12"/>
    <property type="match status" value="1"/>
</dbReference>
<dbReference type="InterPro" id="IPR002594">
    <property type="entry name" value="GH12"/>
</dbReference>
<dbReference type="InterPro" id="IPR013319">
    <property type="entry name" value="GH11/12"/>
</dbReference>
<evidence type="ECO:0000313" key="3">
    <source>
        <dbReference type="EMBL" id="KAF2671964.1"/>
    </source>
</evidence>
<keyword evidence="4" id="KW-1185">Reference proteome</keyword>
<keyword evidence="3" id="KW-0430">Lectin</keyword>
<dbReference type="PANTHER" id="PTHR34002:SF9">
    <property type="entry name" value="XYLOGLUCAN-SPECIFIC ENDO-BETA-1,4-GLUCANASE A"/>
    <property type="match status" value="1"/>
</dbReference>
<name>A0A6A6UM23_9PEZI</name>
<dbReference type="AlphaFoldDB" id="A0A6A6UM23"/>
<dbReference type="EMBL" id="MU004232">
    <property type="protein sequence ID" value="KAF2671964.1"/>
    <property type="molecule type" value="Genomic_DNA"/>
</dbReference>
<sequence>MSVTTDPKTPAQSHYASNFSATWGFPQGDVKLPVHAFPNALLADTSLPVQLSSLKSLPIDLSWNYDVGSTSTKTLDLNGLLANNLNANVCVDIFLDDDKTEAASPSKASHEIMVWFGQIGLATQPLGTPVTPAVPMSINGTDFTLYYGQNPTANSQSSFTWVADKNTTSFTGDLMPLVTALTTQTDGPNVASYIGYYAFGSETYYAASNMTFTVSKLDIDINTK</sequence>
<evidence type="ECO:0000256" key="1">
    <source>
        <dbReference type="ARBA" id="ARBA00005519"/>
    </source>
</evidence>
<reference evidence="3" key="1">
    <citation type="journal article" date="2020" name="Stud. Mycol.">
        <title>101 Dothideomycetes genomes: a test case for predicting lifestyles and emergence of pathogens.</title>
        <authorList>
            <person name="Haridas S."/>
            <person name="Albert R."/>
            <person name="Binder M."/>
            <person name="Bloem J."/>
            <person name="Labutti K."/>
            <person name="Salamov A."/>
            <person name="Andreopoulos B."/>
            <person name="Baker S."/>
            <person name="Barry K."/>
            <person name="Bills G."/>
            <person name="Bluhm B."/>
            <person name="Cannon C."/>
            <person name="Castanera R."/>
            <person name="Culley D."/>
            <person name="Daum C."/>
            <person name="Ezra D."/>
            <person name="Gonzalez J."/>
            <person name="Henrissat B."/>
            <person name="Kuo A."/>
            <person name="Liang C."/>
            <person name="Lipzen A."/>
            <person name="Lutzoni F."/>
            <person name="Magnuson J."/>
            <person name="Mondo S."/>
            <person name="Nolan M."/>
            <person name="Ohm R."/>
            <person name="Pangilinan J."/>
            <person name="Park H.-J."/>
            <person name="Ramirez L."/>
            <person name="Alfaro M."/>
            <person name="Sun H."/>
            <person name="Tritt A."/>
            <person name="Yoshinaga Y."/>
            <person name="Zwiers L.-H."/>
            <person name="Turgeon B."/>
            <person name="Goodwin S."/>
            <person name="Spatafora J."/>
            <person name="Crous P."/>
            <person name="Grigoriev I."/>
        </authorList>
    </citation>
    <scope>NUCLEOTIDE SEQUENCE</scope>
    <source>
        <strain evidence="3">CBS 115976</strain>
    </source>
</reference>
<dbReference type="Gene3D" id="2.60.120.180">
    <property type="match status" value="1"/>
</dbReference>
<comment type="similarity">
    <text evidence="1 2">Belongs to the glycosyl hydrolase 12 (cellulase H) family.</text>
</comment>
<dbReference type="InterPro" id="IPR013320">
    <property type="entry name" value="ConA-like_dom_sf"/>
</dbReference>
<keyword evidence="2" id="KW-0624">Polysaccharide degradation</keyword>
<protein>
    <submittedName>
        <fullName evidence="3">Concanavalin A-like lectin/glucanase</fullName>
    </submittedName>
</protein>
<dbReference type="OrthoDB" id="89349at2759"/>
<evidence type="ECO:0000256" key="2">
    <source>
        <dbReference type="RuleBase" id="RU361163"/>
    </source>
</evidence>
<keyword evidence="2" id="KW-0378">Hydrolase</keyword>
<keyword evidence="2" id="KW-0326">Glycosidase</keyword>
<evidence type="ECO:0000313" key="4">
    <source>
        <dbReference type="Proteomes" id="UP000799302"/>
    </source>
</evidence>
<keyword evidence="2" id="KW-0119">Carbohydrate metabolism</keyword>
<dbReference type="GO" id="GO:0008810">
    <property type="term" value="F:cellulase activity"/>
    <property type="evidence" value="ECO:0007669"/>
    <property type="project" value="InterPro"/>
</dbReference>
<accession>A0A6A6UM23</accession>
<dbReference type="GO" id="GO:0000272">
    <property type="term" value="P:polysaccharide catabolic process"/>
    <property type="evidence" value="ECO:0007669"/>
    <property type="project" value="UniProtKB-KW"/>
</dbReference>
<dbReference type="Proteomes" id="UP000799302">
    <property type="component" value="Unassembled WGS sequence"/>
</dbReference>
<dbReference type="PANTHER" id="PTHR34002">
    <property type="entry name" value="BLR1656 PROTEIN"/>
    <property type="match status" value="1"/>
</dbReference>
<organism evidence="3 4">
    <name type="scientific">Microthyrium microscopicum</name>
    <dbReference type="NCBI Taxonomy" id="703497"/>
    <lineage>
        <taxon>Eukaryota</taxon>
        <taxon>Fungi</taxon>
        <taxon>Dikarya</taxon>
        <taxon>Ascomycota</taxon>
        <taxon>Pezizomycotina</taxon>
        <taxon>Dothideomycetes</taxon>
        <taxon>Dothideomycetes incertae sedis</taxon>
        <taxon>Microthyriales</taxon>
        <taxon>Microthyriaceae</taxon>
        <taxon>Microthyrium</taxon>
    </lineage>
</organism>
<dbReference type="SUPFAM" id="SSF49899">
    <property type="entry name" value="Concanavalin A-like lectins/glucanases"/>
    <property type="match status" value="1"/>
</dbReference>
<gene>
    <name evidence="3" type="ORF">BT63DRAFT_422475</name>
</gene>
<dbReference type="GO" id="GO:0030246">
    <property type="term" value="F:carbohydrate binding"/>
    <property type="evidence" value="ECO:0007669"/>
    <property type="project" value="UniProtKB-KW"/>
</dbReference>
<proteinExistence type="inferred from homology"/>